<dbReference type="AlphaFoldDB" id="K9EAZ0"/>
<name>K9EAZ0_9LACT</name>
<reference evidence="2 3" key="1">
    <citation type="submission" date="2012-09" db="EMBL/GenBank/DDBJ databases">
        <title>The Genome Sequence of Alloiococcus otitis ATCC 51267.</title>
        <authorList>
            <consortium name="The Broad Institute Genome Sequencing Platform"/>
            <person name="Earl A."/>
            <person name="Ward D."/>
            <person name="Feldgarden M."/>
            <person name="Gevers D."/>
            <person name="Huys G."/>
            <person name="Walker B."/>
            <person name="Young S.K."/>
            <person name="Zeng Q."/>
            <person name="Gargeya S."/>
            <person name="Fitzgerald M."/>
            <person name="Haas B."/>
            <person name="Abouelleil A."/>
            <person name="Alvarado L."/>
            <person name="Arachchi H.M."/>
            <person name="Berlin A.M."/>
            <person name="Chapman S.B."/>
            <person name="Goldberg J."/>
            <person name="Griggs A."/>
            <person name="Gujja S."/>
            <person name="Hansen M."/>
            <person name="Howarth C."/>
            <person name="Imamovic A."/>
            <person name="Larimer J."/>
            <person name="McCowen C."/>
            <person name="Montmayeur A."/>
            <person name="Murphy C."/>
            <person name="Neiman D."/>
            <person name="Pearson M."/>
            <person name="Priest M."/>
            <person name="Roberts A."/>
            <person name="Saif S."/>
            <person name="Shea T."/>
            <person name="Sisk P."/>
            <person name="Sykes S."/>
            <person name="Wortman J."/>
            <person name="Nusbaum C."/>
            <person name="Birren B."/>
        </authorList>
    </citation>
    <scope>NUCLEOTIDE SEQUENCE [LARGE SCALE GENOMIC DNA]</scope>
    <source>
        <strain evidence="2 3">ATCC 51267</strain>
    </source>
</reference>
<comment type="caution">
    <text evidence="2">The sequence shown here is derived from an EMBL/GenBank/DDBJ whole genome shotgun (WGS) entry which is preliminary data.</text>
</comment>
<dbReference type="STRING" id="883081.HMPREF9698_01217"/>
<gene>
    <name evidence="2" type="ORF">HMPREF9698_01217</name>
</gene>
<evidence type="ECO:0000313" key="3">
    <source>
        <dbReference type="Proteomes" id="UP000009875"/>
    </source>
</evidence>
<feature type="domain" description="Group II intron maturase-specific" evidence="1">
    <location>
        <begin position="24"/>
        <end position="94"/>
    </location>
</feature>
<dbReference type="EMBL" id="AGXA01000027">
    <property type="protein sequence ID" value="EKU93021.1"/>
    <property type="molecule type" value="Genomic_DNA"/>
</dbReference>
<evidence type="ECO:0000313" key="2">
    <source>
        <dbReference type="EMBL" id="EKU93021.1"/>
    </source>
</evidence>
<proteinExistence type="predicted"/>
<keyword evidence="3" id="KW-1185">Reference proteome</keyword>
<dbReference type="HOGENOM" id="CLU_1690342_0_0_9"/>
<dbReference type="Pfam" id="PF08388">
    <property type="entry name" value="GIIM"/>
    <property type="match status" value="1"/>
</dbReference>
<organism evidence="2 3">
    <name type="scientific">Alloiococcus otitis ATCC 51267</name>
    <dbReference type="NCBI Taxonomy" id="883081"/>
    <lineage>
        <taxon>Bacteria</taxon>
        <taxon>Bacillati</taxon>
        <taxon>Bacillota</taxon>
        <taxon>Bacilli</taxon>
        <taxon>Lactobacillales</taxon>
        <taxon>Carnobacteriaceae</taxon>
        <taxon>Alloiococcus</taxon>
    </lineage>
</organism>
<sequence>KFLSCLMKQVNGDYRFIPTKEAKQKFKRRLRKLTSRKRPGTFKKIMTEINRVTRGWINYFGLGFIKSFIKEVEQWLNHRIRQLILKRWKRPRTIISKLEQYGLDLDSAKRIAYSRKKYWRLSCTHEFHRAITTERLSKWGLVPLSTIAESAYARY</sequence>
<protein>
    <recommendedName>
        <fullName evidence="1">Group II intron maturase-specific domain-containing protein</fullName>
    </recommendedName>
</protein>
<dbReference type="InterPro" id="IPR013597">
    <property type="entry name" value="Mat_intron_G2"/>
</dbReference>
<dbReference type="Proteomes" id="UP000009875">
    <property type="component" value="Unassembled WGS sequence"/>
</dbReference>
<dbReference type="eggNOG" id="COG3344">
    <property type="taxonomic scope" value="Bacteria"/>
</dbReference>
<evidence type="ECO:0000259" key="1">
    <source>
        <dbReference type="Pfam" id="PF08388"/>
    </source>
</evidence>
<accession>K9EAZ0</accession>
<dbReference type="RefSeq" id="WP_003778781.1">
    <property type="nucleotide sequence ID" value="NZ_JH992961.1"/>
</dbReference>
<feature type="non-terminal residue" evidence="2">
    <location>
        <position position="1"/>
    </location>
</feature>